<dbReference type="GO" id="GO:0009231">
    <property type="term" value="P:riboflavin biosynthetic process"/>
    <property type="evidence" value="ECO:0007669"/>
    <property type="project" value="UniProtKB-UniPathway"/>
</dbReference>
<dbReference type="InterPro" id="IPR050765">
    <property type="entry name" value="Riboflavin_Biosynth_HTPR"/>
</dbReference>
<dbReference type="RefSeq" id="WP_245807378.1">
    <property type="nucleotide sequence ID" value="NZ_FZOB01000018.1"/>
</dbReference>
<feature type="binding site" evidence="15">
    <location>
        <begin position="297"/>
        <end position="303"/>
    </location>
    <ligand>
        <name>NADP(+)</name>
        <dbReference type="ChEBI" id="CHEBI:58349"/>
    </ligand>
</feature>
<organism evidence="18 19">
    <name type="scientific">Desulfurobacterium atlanticum</name>
    <dbReference type="NCBI Taxonomy" id="240169"/>
    <lineage>
        <taxon>Bacteria</taxon>
        <taxon>Pseudomonadati</taxon>
        <taxon>Aquificota</taxon>
        <taxon>Aquificia</taxon>
        <taxon>Desulfurobacteriales</taxon>
        <taxon>Desulfurobacteriaceae</taxon>
        <taxon>Desulfurobacterium</taxon>
    </lineage>
</organism>
<keyword evidence="9 13" id="KW-0862">Zinc</keyword>
<keyword evidence="6 13" id="KW-0686">Riboflavin biosynthesis</keyword>
<feature type="binding site" evidence="15">
    <location>
        <position position="170"/>
    </location>
    <ligand>
        <name>NADP(+)</name>
        <dbReference type="ChEBI" id="CHEBI:58349"/>
    </ligand>
</feature>
<dbReference type="InterPro" id="IPR016193">
    <property type="entry name" value="Cytidine_deaminase-like"/>
</dbReference>
<accession>A0A239ABG1</accession>
<dbReference type="EC" id="1.1.1.193" evidence="13"/>
<keyword evidence="11 13" id="KW-0560">Oxidoreductase</keyword>
<dbReference type="InterPro" id="IPR024072">
    <property type="entry name" value="DHFR-like_dom_sf"/>
</dbReference>
<dbReference type="InterPro" id="IPR002125">
    <property type="entry name" value="CMP_dCMP_dom"/>
</dbReference>
<dbReference type="Pfam" id="PF01872">
    <property type="entry name" value="RibD_C"/>
    <property type="match status" value="1"/>
</dbReference>
<feature type="binding site" evidence="15">
    <location>
        <position position="196"/>
    </location>
    <ligand>
        <name>NADP(+)</name>
        <dbReference type="ChEBI" id="CHEBI:58349"/>
    </ligand>
</feature>
<dbReference type="PANTHER" id="PTHR38011:SF7">
    <property type="entry name" value="2,5-DIAMINO-6-RIBOSYLAMINO-4(3H)-PYRIMIDINONE 5'-PHOSPHATE REDUCTASE"/>
    <property type="match status" value="1"/>
</dbReference>
<feature type="domain" description="CMP/dCMP-type deaminase" evidence="17">
    <location>
        <begin position="2"/>
        <end position="123"/>
    </location>
</feature>
<evidence type="ECO:0000256" key="15">
    <source>
        <dbReference type="PIRSR" id="PIRSR006769-2"/>
    </source>
</evidence>
<dbReference type="PROSITE" id="PS51747">
    <property type="entry name" value="CYT_DCMP_DEAMINASES_2"/>
    <property type="match status" value="1"/>
</dbReference>
<evidence type="ECO:0000256" key="1">
    <source>
        <dbReference type="ARBA" id="ARBA00002151"/>
    </source>
</evidence>
<dbReference type="EMBL" id="FZOB01000018">
    <property type="protein sequence ID" value="SNR92930.1"/>
    <property type="molecule type" value="Genomic_DNA"/>
</dbReference>
<dbReference type="AlphaFoldDB" id="A0A239ABG1"/>
<feature type="binding site" evidence="16">
    <location>
        <position position="76"/>
    </location>
    <ligand>
        <name>Zn(2+)</name>
        <dbReference type="ChEBI" id="CHEBI:29105"/>
        <note>catalytic</note>
    </ligand>
</feature>
<feature type="binding site" evidence="15">
    <location>
        <position position="204"/>
    </location>
    <ligand>
        <name>substrate</name>
    </ligand>
</feature>
<feature type="binding site" evidence="16">
    <location>
        <position position="85"/>
    </location>
    <ligand>
        <name>Zn(2+)</name>
        <dbReference type="ChEBI" id="CHEBI:29105"/>
        <note>catalytic</note>
    </ligand>
</feature>
<name>A0A239ABG1_9BACT</name>
<dbReference type="EC" id="3.5.4.26" evidence="13"/>
<evidence type="ECO:0000256" key="13">
    <source>
        <dbReference type="PIRNR" id="PIRNR006769"/>
    </source>
</evidence>
<evidence type="ECO:0000256" key="12">
    <source>
        <dbReference type="ARBA" id="ARBA00023268"/>
    </source>
</evidence>
<gene>
    <name evidence="18" type="ORF">SAMN06265340_11825</name>
</gene>
<feature type="binding site" evidence="15">
    <location>
        <position position="207"/>
    </location>
    <ligand>
        <name>substrate</name>
    </ligand>
</feature>
<dbReference type="PANTHER" id="PTHR38011">
    <property type="entry name" value="DIHYDROFOLATE REDUCTASE FAMILY PROTEIN (AFU_ORTHOLOGUE AFUA_8G06820)"/>
    <property type="match status" value="1"/>
</dbReference>
<keyword evidence="10 13" id="KW-0521">NADP</keyword>
<dbReference type="GO" id="GO:0050661">
    <property type="term" value="F:NADP binding"/>
    <property type="evidence" value="ECO:0007669"/>
    <property type="project" value="InterPro"/>
</dbReference>
<evidence type="ECO:0000256" key="2">
    <source>
        <dbReference type="ARBA" id="ARBA00004882"/>
    </source>
</evidence>
<evidence type="ECO:0000256" key="16">
    <source>
        <dbReference type="PIRSR" id="PIRSR006769-3"/>
    </source>
</evidence>
<evidence type="ECO:0000313" key="19">
    <source>
        <dbReference type="Proteomes" id="UP000198405"/>
    </source>
</evidence>
<dbReference type="Gene3D" id="3.40.140.10">
    <property type="entry name" value="Cytidine Deaminase, domain 2"/>
    <property type="match status" value="1"/>
</dbReference>
<comment type="similarity">
    <text evidence="5 13">In the C-terminal section; belongs to the HTP reductase family.</text>
</comment>
<evidence type="ECO:0000256" key="4">
    <source>
        <dbReference type="ARBA" id="ARBA00005259"/>
    </source>
</evidence>
<feature type="binding site" evidence="15">
    <location>
        <position position="200"/>
    </location>
    <ligand>
        <name>NADP(+)</name>
        <dbReference type="ChEBI" id="CHEBI:58349"/>
    </ligand>
</feature>
<keyword evidence="7 13" id="KW-0479">Metal-binding</keyword>
<evidence type="ECO:0000256" key="14">
    <source>
        <dbReference type="PIRSR" id="PIRSR006769-1"/>
    </source>
</evidence>
<dbReference type="PIRSF" id="PIRSF006769">
    <property type="entry name" value="RibD"/>
    <property type="match status" value="1"/>
</dbReference>
<feature type="active site" description="Proton donor" evidence="14">
    <location>
        <position position="53"/>
    </location>
</feature>
<dbReference type="InterPro" id="IPR011549">
    <property type="entry name" value="RibD_C"/>
</dbReference>
<dbReference type="GO" id="GO:0008703">
    <property type="term" value="F:5-amino-6-(5-phosphoribosylamino)uracil reductase activity"/>
    <property type="evidence" value="ECO:0007669"/>
    <property type="project" value="UniProtKB-EC"/>
</dbReference>
<dbReference type="Gene3D" id="3.40.430.10">
    <property type="entry name" value="Dihydrofolate Reductase, subunit A"/>
    <property type="match status" value="1"/>
</dbReference>
<evidence type="ECO:0000256" key="10">
    <source>
        <dbReference type="ARBA" id="ARBA00022857"/>
    </source>
</evidence>
<feature type="binding site" evidence="15">
    <location>
        <position position="184"/>
    </location>
    <ligand>
        <name>substrate</name>
    </ligand>
</feature>
<keyword evidence="8 13" id="KW-0378">Hydrolase</keyword>
<sequence>MNDDRFFMELAIEEAYKGKGKTLPNPAVGAVVVKNGKVVASGFHEKYGGPHAEAVAIERAGEDAKGATLYVTLEPCNHYGKTPPCTEKIISAGIERVIVGLRDPNPVATGGVERLKEAGIKVSFSVCEKECFELIDDFYTILKTDRAFCSLKLASTLDGKIARKDGSSKWITGEKARRLVHRLRSFHHGVMVGISTVLKDDPLLNVRYISSDRQPKAIVVDGKLKIPVHSKLVKERAQDLIVITSQESLLSYKSGILKDFGVTLLPVYDRGGVLDLEEALIKLRKELGIYSVMCEGGSILSAALIDVDLVDKFYFFYAPKLFGEGVDMLRGFSFEKSVSVFSVEAVGEDFLVKGYSENLKRFLR</sequence>
<protein>
    <recommendedName>
        <fullName evidence="13">Riboflavin biosynthesis protein RibD</fullName>
    </recommendedName>
    <domain>
        <recommendedName>
            <fullName evidence="13">Diaminohydroxyphosphoribosylaminopyrimidine deaminase</fullName>
            <shortName evidence="13">DRAP deaminase</shortName>
            <ecNumber evidence="13">3.5.4.26</ecNumber>
        </recommendedName>
        <alternativeName>
            <fullName evidence="13">Riboflavin-specific deaminase</fullName>
        </alternativeName>
    </domain>
    <domain>
        <recommendedName>
            <fullName evidence="13">5-amino-6-(5-phosphoribosylamino)uracil reductase</fullName>
            <ecNumber evidence="13">1.1.1.193</ecNumber>
        </recommendedName>
        <alternativeName>
            <fullName evidence="13">HTP reductase</fullName>
        </alternativeName>
    </domain>
</protein>
<dbReference type="UniPathway" id="UPA00275">
    <property type="reaction ID" value="UER00401"/>
</dbReference>
<evidence type="ECO:0000256" key="9">
    <source>
        <dbReference type="ARBA" id="ARBA00022833"/>
    </source>
</evidence>
<comment type="catalytic activity">
    <reaction evidence="13">
        <text>5-amino-6-(5-phospho-D-ribitylamino)uracil + NADP(+) = 5-amino-6-(5-phospho-D-ribosylamino)uracil + NADPH + H(+)</text>
        <dbReference type="Rhea" id="RHEA:17845"/>
        <dbReference type="ChEBI" id="CHEBI:15378"/>
        <dbReference type="ChEBI" id="CHEBI:57783"/>
        <dbReference type="ChEBI" id="CHEBI:58349"/>
        <dbReference type="ChEBI" id="CHEBI:58421"/>
        <dbReference type="ChEBI" id="CHEBI:58453"/>
        <dbReference type="EC" id="1.1.1.193"/>
    </reaction>
</comment>
<keyword evidence="12" id="KW-0511">Multifunctional enzyme</keyword>
<dbReference type="InterPro" id="IPR016192">
    <property type="entry name" value="APOBEC/CMP_deaminase_Zn-bd"/>
</dbReference>
<dbReference type="GO" id="GO:0008270">
    <property type="term" value="F:zinc ion binding"/>
    <property type="evidence" value="ECO:0007669"/>
    <property type="project" value="InterPro"/>
</dbReference>
<keyword evidence="19" id="KW-1185">Reference proteome</keyword>
<dbReference type="Proteomes" id="UP000198405">
    <property type="component" value="Unassembled WGS sequence"/>
</dbReference>
<dbReference type="InterPro" id="IPR002734">
    <property type="entry name" value="RibDG_C"/>
</dbReference>
<dbReference type="SUPFAM" id="SSF53927">
    <property type="entry name" value="Cytidine deaminase-like"/>
    <property type="match status" value="1"/>
</dbReference>
<dbReference type="SUPFAM" id="SSF53597">
    <property type="entry name" value="Dihydrofolate reductase-like"/>
    <property type="match status" value="1"/>
</dbReference>
<reference evidence="19" key="1">
    <citation type="submission" date="2017-06" db="EMBL/GenBank/DDBJ databases">
        <authorList>
            <person name="Varghese N."/>
            <person name="Submissions S."/>
        </authorList>
    </citation>
    <scope>NUCLEOTIDE SEQUENCE [LARGE SCALE GENOMIC DNA]</scope>
    <source>
        <strain evidence="19">DSM 15668</strain>
    </source>
</reference>
<feature type="binding site" evidence="15">
    <location>
        <position position="154"/>
    </location>
    <ligand>
        <name>NADP(+)</name>
        <dbReference type="ChEBI" id="CHEBI:58349"/>
    </ligand>
</feature>
<evidence type="ECO:0000256" key="3">
    <source>
        <dbReference type="ARBA" id="ARBA00004910"/>
    </source>
</evidence>
<proteinExistence type="inferred from homology"/>
<evidence type="ECO:0000256" key="6">
    <source>
        <dbReference type="ARBA" id="ARBA00022619"/>
    </source>
</evidence>
<feature type="binding site" evidence="15">
    <location>
        <position position="295"/>
    </location>
    <ligand>
        <name>substrate</name>
    </ligand>
</feature>
<feature type="binding site" evidence="16">
    <location>
        <position position="51"/>
    </location>
    <ligand>
        <name>Zn(2+)</name>
        <dbReference type="ChEBI" id="CHEBI:29105"/>
        <note>catalytic</note>
    </ligand>
</feature>
<evidence type="ECO:0000256" key="8">
    <source>
        <dbReference type="ARBA" id="ARBA00022801"/>
    </source>
</evidence>
<dbReference type="GO" id="GO:0008835">
    <property type="term" value="F:diaminohydroxyphosphoribosylaminopyrimidine deaminase activity"/>
    <property type="evidence" value="ECO:0007669"/>
    <property type="project" value="UniProtKB-EC"/>
</dbReference>
<evidence type="ECO:0000256" key="11">
    <source>
        <dbReference type="ARBA" id="ARBA00023002"/>
    </source>
</evidence>
<dbReference type="CDD" id="cd01284">
    <property type="entry name" value="Riboflavin_deaminase-reductase"/>
    <property type="match status" value="1"/>
</dbReference>
<dbReference type="InterPro" id="IPR004794">
    <property type="entry name" value="Eubact_RibD"/>
</dbReference>
<evidence type="ECO:0000259" key="17">
    <source>
        <dbReference type="PROSITE" id="PS51747"/>
    </source>
</evidence>
<dbReference type="Pfam" id="PF00383">
    <property type="entry name" value="dCMP_cyt_deam_1"/>
    <property type="match status" value="1"/>
</dbReference>
<comment type="pathway">
    <text evidence="3 13">Cofactor biosynthesis; riboflavin biosynthesis; 5-amino-6-(D-ribitylamino)uracil from GTP: step 3/4.</text>
</comment>
<dbReference type="NCBIfam" id="TIGR00326">
    <property type="entry name" value="eubact_ribD"/>
    <property type="match status" value="1"/>
</dbReference>
<comment type="function">
    <text evidence="1 13">Converts 2,5-diamino-6-(ribosylamino)-4(3h)-pyrimidinone 5'-phosphate into 5-amino-6-(ribosylamino)-2,4(1h,3h)-pyrimidinedione 5'-phosphate.</text>
</comment>
<dbReference type="NCBIfam" id="TIGR00227">
    <property type="entry name" value="ribD_Cterm"/>
    <property type="match status" value="1"/>
</dbReference>
<comment type="catalytic activity">
    <reaction evidence="13">
        <text>2,5-diamino-6-hydroxy-4-(5-phosphoribosylamino)-pyrimidine + H2O + H(+) = 5-amino-6-(5-phospho-D-ribosylamino)uracil + NH4(+)</text>
        <dbReference type="Rhea" id="RHEA:21868"/>
        <dbReference type="ChEBI" id="CHEBI:15377"/>
        <dbReference type="ChEBI" id="CHEBI:15378"/>
        <dbReference type="ChEBI" id="CHEBI:28938"/>
        <dbReference type="ChEBI" id="CHEBI:58453"/>
        <dbReference type="ChEBI" id="CHEBI:58614"/>
        <dbReference type="EC" id="3.5.4.26"/>
    </reaction>
</comment>
<evidence type="ECO:0000313" key="18">
    <source>
        <dbReference type="EMBL" id="SNR92930.1"/>
    </source>
</evidence>
<dbReference type="PROSITE" id="PS00903">
    <property type="entry name" value="CYT_DCMP_DEAMINASES_1"/>
    <property type="match status" value="1"/>
</dbReference>
<feature type="binding site" evidence="15">
    <location>
        <position position="168"/>
    </location>
    <ligand>
        <name>substrate</name>
    </ligand>
</feature>
<comment type="similarity">
    <text evidence="4 13">In the N-terminal section; belongs to the cytidine and deoxycytidylate deaminase family.</text>
</comment>
<comment type="cofactor">
    <cofactor evidence="13 16">
        <name>Zn(2+)</name>
        <dbReference type="ChEBI" id="CHEBI:29105"/>
    </cofactor>
    <text evidence="13 16">Binds 1 zinc ion.</text>
</comment>
<dbReference type="FunFam" id="3.40.140.10:FF:000025">
    <property type="entry name" value="Riboflavin biosynthesis protein RibD"/>
    <property type="match status" value="1"/>
</dbReference>
<evidence type="ECO:0000256" key="7">
    <source>
        <dbReference type="ARBA" id="ARBA00022723"/>
    </source>
</evidence>
<evidence type="ECO:0000256" key="5">
    <source>
        <dbReference type="ARBA" id="ARBA00007417"/>
    </source>
</evidence>
<comment type="pathway">
    <text evidence="2 13">Cofactor biosynthesis; riboflavin biosynthesis; 5-amino-6-(D-ribitylamino)uracil from GTP: step 2/4.</text>
</comment>